<proteinExistence type="predicted"/>
<keyword evidence="2" id="KW-1185">Reference proteome</keyword>
<gene>
    <name evidence="1" type="ORF">L3V18_07520</name>
</gene>
<sequence>MQNTMKMAGHTVAHAIWSVSDGEVLIPIVGHLGSDGGARMERLAMGSAQAMAMGAEKISRLEPGTTGAVFVKDTLVTLESGKVDALVADIRFAANDASRLQLLVPYRNANHADGFAVHAIKLTELAEIPRDAVDGLMQAFVAGLESHQEGGRLWAEKYVAEAGATAGEAGEQATEFSPDEFDVLKRSVFMVFAAVAASDGKIEKKEAETFVKTLGDAELLRNPLMNRIVTNVIHDIPGIMASIFSDDAPSPAIELLQARLIVDAKLPADEAGEFKQALLGLGHAIASASGGGLFGFGSRISKDEKQALAAIAACLGVSAQ</sequence>
<organism evidence="1 2">
    <name type="scientific">Marilutibacter chinensis</name>
    <dbReference type="NCBI Taxonomy" id="2912247"/>
    <lineage>
        <taxon>Bacteria</taxon>
        <taxon>Pseudomonadati</taxon>
        <taxon>Pseudomonadota</taxon>
        <taxon>Gammaproteobacteria</taxon>
        <taxon>Lysobacterales</taxon>
        <taxon>Lysobacteraceae</taxon>
        <taxon>Marilutibacter</taxon>
    </lineage>
</organism>
<evidence type="ECO:0008006" key="3">
    <source>
        <dbReference type="Google" id="ProtNLM"/>
    </source>
</evidence>
<reference evidence="1" key="1">
    <citation type="submission" date="2022-01" db="EMBL/GenBank/DDBJ databases">
        <title>Lysobacter chinensis sp. nov., a bacterium isolated from cow dung compost.</title>
        <authorList>
            <person name="Liu Y."/>
        </authorList>
    </citation>
    <scope>NUCLEOTIDE SEQUENCE</scope>
    <source>
        <strain evidence="1">TLK-CK17</strain>
    </source>
</reference>
<name>A0ABS9HTG6_9GAMM</name>
<evidence type="ECO:0000313" key="2">
    <source>
        <dbReference type="Proteomes" id="UP001430796"/>
    </source>
</evidence>
<dbReference type="Proteomes" id="UP001430796">
    <property type="component" value="Unassembled WGS sequence"/>
</dbReference>
<reference evidence="1" key="2">
    <citation type="submission" date="2022-01" db="EMBL/GenBank/DDBJ databases">
        <authorList>
            <person name="Zhou L.Y."/>
        </authorList>
    </citation>
    <scope>NUCLEOTIDE SEQUENCE</scope>
    <source>
        <strain evidence="1">TLK-CK17</strain>
    </source>
</reference>
<dbReference type="EMBL" id="JAKJPO010000003">
    <property type="protein sequence ID" value="MCF7221637.1"/>
    <property type="molecule type" value="Genomic_DNA"/>
</dbReference>
<accession>A0ABS9HTG6</accession>
<protein>
    <recommendedName>
        <fullName evidence="3">Tellurite resistance protein TerB</fullName>
    </recommendedName>
</protein>
<evidence type="ECO:0000313" key="1">
    <source>
        <dbReference type="EMBL" id="MCF7221637.1"/>
    </source>
</evidence>
<comment type="caution">
    <text evidence="1">The sequence shown here is derived from an EMBL/GenBank/DDBJ whole genome shotgun (WGS) entry which is preliminary data.</text>
</comment>